<organism evidence="2 3">
    <name type="scientific">Sitophilus oryzae</name>
    <name type="common">Rice weevil</name>
    <name type="synonym">Curculio oryzae</name>
    <dbReference type="NCBI Taxonomy" id="7048"/>
    <lineage>
        <taxon>Eukaryota</taxon>
        <taxon>Metazoa</taxon>
        <taxon>Ecdysozoa</taxon>
        <taxon>Arthropoda</taxon>
        <taxon>Hexapoda</taxon>
        <taxon>Insecta</taxon>
        <taxon>Pterygota</taxon>
        <taxon>Neoptera</taxon>
        <taxon>Endopterygota</taxon>
        <taxon>Coleoptera</taxon>
        <taxon>Polyphaga</taxon>
        <taxon>Cucujiformia</taxon>
        <taxon>Curculionidae</taxon>
        <taxon>Dryophthorinae</taxon>
        <taxon>Sitophilus</taxon>
    </lineage>
</organism>
<dbReference type="InParanoid" id="A0A6J2XPU2"/>
<sequence>MLLFTVQIVLFLLLAQDQLISCKHIQLKNKETVARYGRSLDLLINQQESTETSKSDTQLRLFPDDKQNIDLNELFDNFKSQKTEKIISEQNMNHTQTGHIFFSKAHCPRGESLIKIGSKLVCKKVWNFYNYR</sequence>
<name>A0A6J2XPU2_SITOR</name>
<evidence type="ECO:0000256" key="1">
    <source>
        <dbReference type="SAM" id="SignalP"/>
    </source>
</evidence>
<gene>
    <name evidence="3" type="primary">LOC115880456</name>
</gene>
<evidence type="ECO:0000313" key="2">
    <source>
        <dbReference type="Proteomes" id="UP000504635"/>
    </source>
</evidence>
<feature type="chain" id="PRO_5027028013" evidence="1">
    <location>
        <begin position="23"/>
        <end position="132"/>
    </location>
</feature>
<proteinExistence type="predicted"/>
<reference evidence="3" key="1">
    <citation type="submission" date="2025-08" db="UniProtKB">
        <authorList>
            <consortium name="RefSeq"/>
        </authorList>
    </citation>
    <scope>IDENTIFICATION</scope>
    <source>
        <tissue evidence="3">Gonads</tissue>
    </source>
</reference>
<dbReference type="Proteomes" id="UP000504635">
    <property type="component" value="Unplaced"/>
</dbReference>
<protein>
    <submittedName>
        <fullName evidence="3">Uncharacterized protein LOC115880456</fullName>
    </submittedName>
</protein>
<dbReference type="KEGG" id="soy:115880456"/>
<dbReference type="GeneID" id="115880456"/>
<dbReference type="AlphaFoldDB" id="A0A6J2XPU2"/>
<dbReference type="OrthoDB" id="10604081at2759"/>
<feature type="signal peptide" evidence="1">
    <location>
        <begin position="1"/>
        <end position="22"/>
    </location>
</feature>
<keyword evidence="1" id="KW-0732">Signal</keyword>
<evidence type="ECO:0000313" key="3">
    <source>
        <dbReference type="RefSeq" id="XP_030753523.1"/>
    </source>
</evidence>
<dbReference type="RefSeq" id="XP_030753523.1">
    <property type="nucleotide sequence ID" value="XM_030897663.1"/>
</dbReference>
<accession>A0A6J2XPU2</accession>
<keyword evidence="2" id="KW-1185">Reference proteome</keyword>